<name>X8BKD9_MYCXE</name>
<accession>X8BKD9</accession>
<feature type="compositionally biased region" description="Low complexity" evidence="1">
    <location>
        <begin position="22"/>
        <end position="35"/>
    </location>
</feature>
<dbReference type="EMBL" id="JAOB01000040">
    <property type="protein sequence ID" value="EUA43936.1"/>
    <property type="molecule type" value="Genomic_DNA"/>
</dbReference>
<proteinExistence type="predicted"/>
<comment type="caution">
    <text evidence="2">The sequence shown here is derived from an EMBL/GenBank/DDBJ whole genome shotgun (WGS) entry which is preliminary data.</text>
</comment>
<dbReference type="AlphaFoldDB" id="X8BKD9"/>
<gene>
    <name evidence="2" type="ORF">I553_8270</name>
</gene>
<dbReference type="PATRIC" id="fig|1299334.3.peg.3912"/>
<organism evidence="2">
    <name type="scientific">Mycobacterium xenopi 4042</name>
    <dbReference type="NCBI Taxonomy" id="1299334"/>
    <lineage>
        <taxon>Bacteria</taxon>
        <taxon>Bacillati</taxon>
        <taxon>Actinomycetota</taxon>
        <taxon>Actinomycetes</taxon>
        <taxon>Mycobacteriales</taxon>
        <taxon>Mycobacteriaceae</taxon>
        <taxon>Mycobacterium</taxon>
    </lineage>
</organism>
<evidence type="ECO:0000256" key="1">
    <source>
        <dbReference type="SAM" id="MobiDB-lite"/>
    </source>
</evidence>
<feature type="compositionally biased region" description="Gly residues" evidence="1">
    <location>
        <begin position="1"/>
        <end position="11"/>
    </location>
</feature>
<protein>
    <submittedName>
        <fullName evidence="2">Uncharacterized protein</fullName>
    </submittedName>
</protein>
<reference evidence="2" key="1">
    <citation type="submission" date="2014-01" db="EMBL/GenBank/DDBJ databases">
        <authorList>
            <person name="Brown-Elliot B."/>
            <person name="Wallace R."/>
            <person name="Lenaerts A."/>
            <person name="Ordway D."/>
            <person name="DeGroote M.A."/>
            <person name="Parker T."/>
            <person name="Sizemore C."/>
            <person name="Tallon L.J."/>
            <person name="Sadzewicz L.K."/>
            <person name="Sengamalay N."/>
            <person name="Fraser C.M."/>
            <person name="Hine E."/>
            <person name="Shefchek K.A."/>
            <person name="Das S.P."/>
            <person name="Tettelin H."/>
        </authorList>
    </citation>
    <scope>NUCLEOTIDE SEQUENCE [LARGE SCALE GENOMIC DNA]</scope>
    <source>
        <strain evidence="2">4042</strain>
    </source>
</reference>
<evidence type="ECO:0000313" key="2">
    <source>
        <dbReference type="EMBL" id="EUA43936.1"/>
    </source>
</evidence>
<sequence>MAGLNDGGRNGGSPTNGVGSWPATGPAGAAAEAIGADGGPQGPREAVLPPDRLLPALPARPAAVAAVRHRARIGHGRIPGGWSGRPGPAGTQGQHGGQSAVPRTARSVPLVDRDICIPPVTVCSPVWHSAATGFQLSDRPPAARLPKLSA</sequence>
<feature type="region of interest" description="Disordered" evidence="1">
    <location>
        <begin position="1"/>
        <end position="49"/>
    </location>
</feature>
<feature type="region of interest" description="Disordered" evidence="1">
    <location>
        <begin position="75"/>
        <end position="101"/>
    </location>
</feature>